<evidence type="ECO:0000313" key="3">
    <source>
        <dbReference type="EMBL" id="KAL3084292.1"/>
    </source>
</evidence>
<evidence type="ECO:0000256" key="1">
    <source>
        <dbReference type="SAM" id="Phobius"/>
    </source>
</evidence>
<feature type="chain" id="PRO_5044804050" evidence="2">
    <location>
        <begin position="23"/>
        <end position="143"/>
    </location>
</feature>
<dbReference type="EMBL" id="JBICCN010000238">
    <property type="protein sequence ID" value="KAL3084292.1"/>
    <property type="molecule type" value="Genomic_DNA"/>
</dbReference>
<accession>A0ABD2IWJ0</accession>
<evidence type="ECO:0000313" key="4">
    <source>
        <dbReference type="Proteomes" id="UP001620645"/>
    </source>
</evidence>
<keyword evidence="4" id="KW-1185">Reference proteome</keyword>
<feature type="transmembrane region" description="Helical" evidence="1">
    <location>
        <begin position="119"/>
        <end position="140"/>
    </location>
</feature>
<dbReference type="SUPFAM" id="SSF57302">
    <property type="entry name" value="Snake toxin-like"/>
    <property type="match status" value="1"/>
</dbReference>
<name>A0ABD2IWJ0_HETSC</name>
<proteinExistence type="predicted"/>
<dbReference type="InterPro" id="IPR045860">
    <property type="entry name" value="Snake_toxin-like_sf"/>
</dbReference>
<keyword evidence="1" id="KW-1133">Transmembrane helix</keyword>
<evidence type="ECO:0000256" key="2">
    <source>
        <dbReference type="SAM" id="SignalP"/>
    </source>
</evidence>
<organism evidence="3 4">
    <name type="scientific">Heterodera schachtii</name>
    <name type="common">Sugarbeet cyst nematode worm</name>
    <name type="synonym">Tylenchus schachtii</name>
    <dbReference type="NCBI Taxonomy" id="97005"/>
    <lineage>
        <taxon>Eukaryota</taxon>
        <taxon>Metazoa</taxon>
        <taxon>Ecdysozoa</taxon>
        <taxon>Nematoda</taxon>
        <taxon>Chromadorea</taxon>
        <taxon>Rhabditida</taxon>
        <taxon>Tylenchina</taxon>
        <taxon>Tylenchomorpha</taxon>
        <taxon>Tylenchoidea</taxon>
        <taxon>Heteroderidae</taxon>
        <taxon>Heteroderinae</taxon>
        <taxon>Heterodera</taxon>
    </lineage>
</organism>
<keyword evidence="1" id="KW-0472">Membrane</keyword>
<sequence>MSASSSLFLVVALAFLVISANTLKCWFGNDRSGKIEQQCEPGTVFCAKTNCMRKYDKMRGIGYGCQANSSICDLGYIDNPLVKCENFQCCRGNLCNGVPDRVFHGRPYWNSGVIGLRTPLGICSIVFAVLIAAILSAEFVNWF</sequence>
<gene>
    <name evidence="3" type="ORF">niasHS_009780</name>
</gene>
<keyword evidence="2" id="KW-0732">Signal</keyword>
<keyword evidence="1" id="KW-0812">Transmembrane</keyword>
<dbReference type="Proteomes" id="UP001620645">
    <property type="component" value="Unassembled WGS sequence"/>
</dbReference>
<reference evidence="3 4" key="1">
    <citation type="submission" date="2024-10" db="EMBL/GenBank/DDBJ databases">
        <authorList>
            <person name="Kim D."/>
        </authorList>
    </citation>
    <scope>NUCLEOTIDE SEQUENCE [LARGE SCALE GENOMIC DNA]</scope>
    <source>
        <strain evidence="3">Taebaek</strain>
    </source>
</reference>
<dbReference type="AlphaFoldDB" id="A0ABD2IWJ0"/>
<comment type="caution">
    <text evidence="3">The sequence shown here is derived from an EMBL/GenBank/DDBJ whole genome shotgun (WGS) entry which is preliminary data.</text>
</comment>
<feature type="signal peptide" evidence="2">
    <location>
        <begin position="1"/>
        <end position="22"/>
    </location>
</feature>
<protein>
    <submittedName>
        <fullName evidence="3">Uncharacterized protein</fullName>
    </submittedName>
</protein>